<evidence type="ECO:0000313" key="4">
    <source>
        <dbReference type="Proteomes" id="UP000335636"/>
    </source>
</evidence>
<evidence type="ECO:0000256" key="1">
    <source>
        <dbReference type="SAM" id="MobiDB-lite"/>
    </source>
</evidence>
<keyword evidence="4" id="KW-1185">Reference proteome</keyword>
<reference evidence="2" key="2">
    <citation type="submission" date="2020-08" db="EMBL/GenBank/DDBJ databases">
        <authorList>
            <person name="Shumante A."/>
            <person name="Zimin A.V."/>
            <person name="Puiu D."/>
            <person name="Salzberg S.L."/>
        </authorList>
    </citation>
    <scope>NUCLEOTIDE SEQUENCE</scope>
    <source>
        <strain evidence="2">WC2-LM</strain>
        <tissue evidence="2">Liver</tissue>
    </source>
</reference>
<dbReference type="AlphaFoldDB" id="A0A5E4CMS7"/>
<feature type="region of interest" description="Disordered" evidence="1">
    <location>
        <begin position="30"/>
        <end position="50"/>
    </location>
</feature>
<dbReference type="Proteomes" id="UP000662637">
    <property type="component" value="Unassembled WGS sequence"/>
</dbReference>
<evidence type="ECO:0000313" key="3">
    <source>
        <dbReference type="EMBL" id="VTJ83106.1"/>
    </source>
</evidence>
<name>A0A5E4CMS7_MARMO</name>
<organism evidence="3 4">
    <name type="scientific">Marmota monax</name>
    <name type="common">Woodchuck</name>
    <dbReference type="NCBI Taxonomy" id="9995"/>
    <lineage>
        <taxon>Eukaryota</taxon>
        <taxon>Metazoa</taxon>
        <taxon>Chordata</taxon>
        <taxon>Craniata</taxon>
        <taxon>Vertebrata</taxon>
        <taxon>Euteleostomi</taxon>
        <taxon>Mammalia</taxon>
        <taxon>Eutheria</taxon>
        <taxon>Euarchontoglires</taxon>
        <taxon>Glires</taxon>
        <taxon>Rodentia</taxon>
        <taxon>Sciuromorpha</taxon>
        <taxon>Sciuridae</taxon>
        <taxon>Xerinae</taxon>
        <taxon>Marmotini</taxon>
        <taxon>Marmota</taxon>
    </lineage>
</organism>
<accession>A0A5E4CMS7</accession>
<reference evidence="3 4" key="1">
    <citation type="submission" date="2019-04" db="EMBL/GenBank/DDBJ databases">
        <authorList>
            <person name="Alioto T."/>
            <person name="Alioto T."/>
        </authorList>
    </citation>
    <scope>NUCLEOTIDE SEQUENCE [LARGE SCALE GENOMIC DNA]</scope>
</reference>
<evidence type="ECO:0000313" key="2">
    <source>
        <dbReference type="EMBL" id="KAF7485519.1"/>
    </source>
</evidence>
<sequence length="67" mass="6912">MGFCAPSGIWLSRASRGASCRGAIAAARSQVPSEGLQEEATASAAGAPPGVWDWRTASGFTMPVWTE</sequence>
<protein>
    <submittedName>
        <fullName evidence="3">Uncharacterized protein</fullName>
    </submittedName>
</protein>
<dbReference type="EMBL" id="WJEC01000133">
    <property type="protein sequence ID" value="KAF7485519.1"/>
    <property type="molecule type" value="Genomic_DNA"/>
</dbReference>
<dbReference type="EMBL" id="CABDUW010001636">
    <property type="protein sequence ID" value="VTJ83106.1"/>
    <property type="molecule type" value="Genomic_DNA"/>
</dbReference>
<proteinExistence type="predicted"/>
<dbReference type="Proteomes" id="UP000335636">
    <property type="component" value="Unassembled WGS sequence"/>
</dbReference>
<gene>
    <name evidence="2" type="ORF">GHT09_003036</name>
    <name evidence="3" type="ORF">MONAX_5E027178</name>
</gene>